<name>I5B0E6_9BACT</name>
<accession>I5B0E6</accession>
<reference evidence="1 2" key="2">
    <citation type="submission" date="2012-02" db="EMBL/GenBank/DDBJ databases">
        <title>Improved High-Quality Draft sequence of Desulfobacter postgatei 2ac9.</title>
        <authorList>
            <consortium name="US DOE Joint Genome Institute"/>
            <person name="Lucas S."/>
            <person name="Han J."/>
            <person name="Lapidus A."/>
            <person name="Cheng J.-F."/>
            <person name="Goodwin L."/>
            <person name="Pitluck S."/>
            <person name="Peters L."/>
            <person name="Ovchinnikova G."/>
            <person name="Held B."/>
            <person name="Detter J.C."/>
            <person name="Han C."/>
            <person name="Tapia R."/>
            <person name="Land M."/>
            <person name="Hauser L."/>
            <person name="Kyrpides N."/>
            <person name="Ivanova N."/>
            <person name="Pagani I."/>
            <person name="Orellana R."/>
            <person name="Lovley D."/>
            <person name="Woyke T."/>
        </authorList>
    </citation>
    <scope>NUCLEOTIDE SEQUENCE [LARGE SCALE GENOMIC DNA]</scope>
    <source>
        <strain evidence="1 2">2ac9</strain>
    </source>
</reference>
<organism evidence="1 2">
    <name type="scientific">Desulfobacter postgatei 2ac9</name>
    <dbReference type="NCBI Taxonomy" id="879212"/>
    <lineage>
        <taxon>Bacteria</taxon>
        <taxon>Pseudomonadati</taxon>
        <taxon>Thermodesulfobacteriota</taxon>
        <taxon>Desulfobacteria</taxon>
        <taxon>Desulfobacterales</taxon>
        <taxon>Desulfobacteraceae</taxon>
        <taxon>Desulfobacter</taxon>
    </lineage>
</organism>
<sequence>MNKAIGVHSCLFVVPTFSVFSVVKNGGTA</sequence>
<proteinExistence type="predicted"/>
<evidence type="ECO:0000313" key="2">
    <source>
        <dbReference type="Proteomes" id="UP000005778"/>
    </source>
</evidence>
<protein>
    <submittedName>
        <fullName evidence="1">Uncharacterized protein</fullName>
    </submittedName>
</protein>
<dbReference type="Proteomes" id="UP000005778">
    <property type="component" value="Chromosome"/>
</dbReference>
<keyword evidence="2" id="KW-1185">Reference proteome</keyword>
<evidence type="ECO:0000313" key="1">
    <source>
        <dbReference type="EMBL" id="EIM62959.1"/>
    </source>
</evidence>
<gene>
    <name evidence="1" type="ORF">DespoDRAFT_00983</name>
</gene>
<reference evidence="1 2" key="1">
    <citation type="submission" date="2011-09" db="EMBL/GenBank/DDBJ databases">
        <authorList>
            <consortium name="US DOE Joint Genome Institute (JGI-PGF)"/>
            <person name="Lucas S."/>
            <person name="Han J."/>
            <person name="Lapidus A."/>
            <person name="Cheng J.-F."/>
            <person name="Goodwin L."/>
            <person name="Pitluck S."/>
            <person name="Peters L."/>
            <person name="Land M.L."/>
            <person name="Hauser L."/>
            <person name="Orellana R."/>
            <person name="Lovley D."/>
            <person name="Woyke T.J."/>
        </authorList>
    </citation>
    <scope>NUCLEOTIDE SEQUENCE [LARGE SCALE GENOMIC DNA]</scope>
    <source>
        <strain evidence="1 2">2ac9</strain>
    </source>
</reference>
<dbReference type="AlphaFoldDB" id="I5B0E6"/>
<dbReference type="EMBL" id="CM001488">
    <property type="protein sequence ID" value="EIM62959.1"/>
    <property type="molecule type" value="Genomic_DNA"/>
</dbReference>
<dbReference type="HOGENOM" id="CLU_3409139_0_0_7"/>